<keyword evidence="2" id="KW-1185">Reference proteome</keyword>
<dbReference type="RefSeq" id="XP_043001241.1">
    <property type="nucleotide sequence ID" value="XM_043145306.1"/>
</dbReference>
<dbReference type="EMBL" id="CP072759">
    <property type="protein sequence ID" value="QUC23568.1"/>
    <property type="molecule type" value="Genomic_DNA"/>
</dbReference>
<proteinExistence type="predicted"/>
<evidence type="ECO:0000313" key="1">
    <source>
        <dbReference type="EMBL" id="QUC23568.1"/>
    </source>
</evidence>
<dbReference type="Proteomes" id="UP000027002">
    <property type="component" value="Chromosome 7"/>
</dbReference>
<reference evidence="1" key="1">
    <citation type="submission" date="2020-03" db="EMBL/GenBank/DDBJ databases">
        <title>A mixture of massive structural variations and highly conserved coding sequences in Ustilaginoidea virens genome.</title>
        <authorList>
            <person name="Zhang K."/>
            <person name="Zhao Z."/>
            <person name="Zhang Z."/>
            <person name="Li Y."/>
            <person name="Hsiang T."/>
            <person name="Sun W."/>
        </authorList>
    </citation>
    <scope>NUCLEOTIDE SEQUENCE</scope>
    <source>
        <strain evidence="1">UV-8b</strain>
    </source>
</reference>
<dbReference type="KEGG" id="uvi:66068586"/>
<organism evidence="1 2">
    <name type="scientific">Ustilaginoidea virens</name>
    <name type="common">Rice false smut fungus</name>
    <name type="synonym">Villosiclava virens</name>
    <dbReference type="NCBI Taxonomy" id="1159556"/>
    <lineage>
        <taxon>Eukaryota</taxon>
        <taxon>Fungi</taxon>
        <taxon>Dikarya</taxon>
        <taxon>Ascomycota</taxon>
        <taxon>Pezizomycotina</taxon>
        <taxon>Sordariomycetes</taxon>
        <taxon>Hypocreomycetidae</taxon>
        <taxon>Hypocreales</taxon>
        <taxon>Clavicipitaceae</taxon>
        <taxon>Ustilaginoidea</taxon>
    </lineage>
</organism>
<accession>A0A8E5MKE3</accession>
<evidence type="ECO:0000313" key="2">
    <source>
        <dbReference type="Proteomes" id="UP000027002"/>
    </source>
</evidence>
<dbReference type="GeneID" id="66068586"/>
<name>A0A8E5MKE3_USTVR</name>
<gene>
    <name evidence="1" type="ORF">UV8b_07809</name>
</gene>
<protein>
    <submittedName>
        <fullName evidence="1">Uncharacterized protein</fullName>
    </submittedName>
</protein>
<sequence length="111" mass="12576">MAQWRLSAIFFGHVQEGMVARMERIQGLAGLTLDGKGRRWRRRNHRVGCQPWICIKLLLLLLFDGPVCEFRLARLAAHQPCKATLWHGGYFGDASVVASPRFVLYQVAVAI</sequence>
<dbReference type="AlphaFoldDB" id="A0A8E5MKE3"/>